<feature type="domain" description="Reverse transcriptase" evidence="2">
    <location>
        <begin position="3"/>
        <end position="56"/>
    </location>
</feature>
<dbReference type="SUPFAM" id="SSF56672">
    <property type="entry name" value="DNA/RNA polymerases"/>
    <property type="match status" value="1"/>
</dbReference>
<sequence length="203" mass="23648">MIVILFIDDILICSRSEDKHFDHLKVVLQVFKDQQLFAKFSKCKFWLRSMDFLGQIVSCKGIEVEPKKMNAVKSCPRPRFFSDITSLLGLACYYRRFVEGFSLIISSLTTLTQKKVRFIWFEACEKCFQELKDRLTFAPVLTFSEGTNCFIVYCDASRNFLGCVFMQNGKVIAYASRQLKINEKNYPTETTPKMPENVLRKHL</sequence>
<proteinExistence type="predicted"/>
<dbReference type="InterPro" id="IPR043502">
    <property type="entry name" value="DNA/RNA_pol_sf"/>
</dbReference>
<dbReference type="Pfam" id="PF00078">
    <property type="entry name" value="RVT_1"/>
    <property type="match status" value="1"/>
</dbReference>
<dbReference type="InterPro" id="IPR050951">
    <property type="entry name" value="Retrovirus_Pol_polyprotein"/>
</dbReference>
<organism evidence="4 5">
    <name type="scientific">Solanum verrucosum</name>
    <dbReference type="NCBI Taxonomy" id="315347"/>
    <lineage>
        <taxon>Eukaryota</taxon>
        <taxon>Viridiplantae</taxon>
        <taxon>Streptophyta</taxon>
        <taxon>Embryophyta</taxon>
        <taxon>Tracheophyta</taxon>
        <taxon>Spermatophyta</taxon>
        <taxon>Magnoliopsida</taxon>
        <taxon>eudicotyledons</taxon>
        <taxon>Gunneridae</taxon>
        <taxon>Pentapetalae</taxon>
        <taxon>asterids</taxon>
        <taxon>lamiids</taxon>
        <taxon>Solanales</taxon>
        <taxon>Solanaceae</taxon>
        <taxon>Solanoideae</taxon>
        <taxon>Solaneae</taxon>
        <taxon>Solanum</taxon>
    </lineage>
</organism>
<gene>
    <name evidence="4" type="ORF">MTR67_038800</name>
</gene>
<evidence type="ECO:0000259" key="2">
    <source>
        <dbReference type="Pfam" id="PF00078"/>
    </source>
</evidence>
<evidence type="ECO:0000313" key="4">
    <source>
        <dbReference type="EMBL" id="WMV45415.1"/>
    </source>
</evidence>
<dbReference type="Gene3D" id="3.30.70.270">
    <property type="match status" value="2"/>
</dbReference>
<keyword evidence="5" id="KW-1185">Reference proteome</keyword>
<dbReference type="Proteomes" id="UP001234989">
    <property type="component" value="Chromosome 9"/>
</dbReference>
<evidence type="ECO:0000313" key="5">
    <source>
        <dbReference type="Proteomes" id="UP001234989"/>
    </source>
</evidence>
<reference evidence="4" key="1">
    <citation type="submission" date="2023-08" db="EMBL/GenBank/DDBJ databases">
        <title>A de novo genome assembly of Solanum verrucosum Schlechtendal, a Mexican diploid species geographically isolated from the other diploid A-genome species in potato relatives.</title>
        <authorList>
            <person name="Hosaka K."/>
        </authorList>
    </citation>
    <scope>NUCLEOTIDE SEQUENCE</scope>
    <source>
        <tissue evidence="4">Young leaves</tissue>
    </source>
</reference>
<dbReference type="FunFam" id="3.30.70.270:FF:000020">
    <property type="entry name" value="Transposon Tf2-6 polyprotein-like Protein"/>
    <property type="match status" value="1"/>
</dbReference>
<name>A0AAF0UFT3_SOLVR</name>
<dbReference type="GO" id="GO:0003824">
    <property type="term" value="F:catalytic activity"/>
    <property type="evidence" value="ECO:0007669"/>
    <property type="project" value="UniProtKB-KW"/>
</dbReference>
<dbReference type="Pfam" id="PF17919">
    <property type="entry name" value="RT_RNaseH_2"/>
    <property type="match status" value="1"/>
</dbReference>
<dbReference type="InterPro" id="IPR043128">
    <property type="entry name" value="Rev_trsase/Diguanyl_cyclase"/>
</dbReference>
<dbReference type="PANTHER" id="PTHR37984:SF5">
    <property type="entry name" value="PROTEIN NYNRIN-LIKE"/>
    <property type="match status" value="1"/>
</dbReference>
<dbReference type="PANTHER" id="PTHR37984">
    <property type="entry name" value="PROTEIN CBG26694"/>
    <property type="match status" value="1"/>
</dbReference>
<dbReference type="EMBL" id="CP133620">
    <property type="protein sequence ID" value="WMV45415.1"/>
    <property type="molecule type" value="Genomic_DNA"/>
</dbReference>
<evidence type="ECO:0000259" key="3">
    <source>
        <dbReference type="Pfam" id="PF17919"/>
    </source>
</evidence>
<keyword evidence="1" id="KW-0511">Multifunctional enzyme</keyword>
<evidence type="ECO:0000256" key="1">
    <source>
        <dbReference type="ARBA" id="ARBA00023268"/>
    </source>
</evidence>
<feature type="domain" description="Reverse transcriptase/retrotransposon-derived protein RNase H-like" evidence="3">
    <location>
        <begin position="120"/>
        <end position="188"/>
    </location>
</feature>
<dbReference type="InterPro" id="IPR041577">
    <property type="entry name" value="RT_RNaseH_2"/>
</dbReference>
<protein>
    <recommendedName>
        <fullName evidence="6">Reverse transcriptase domain-containing protein</fullName>
    </recommendedName>
</protein>
<accession>A0AAF0UFT3</accession>
<dbReference type="InterPro" id="IPR000477">
    <property type="entry name" value="RT_dom"/>
</dbReference>
<evidence type="ECO:0008006" key="6">
    <source>
        <dbReference type="Google" id="ProtNLM"/>
    </source>
</evidence>
<dbReference type="AlphaFoldDB" id="A0AAF0UFT3"/>